<dbReference type="Proteomes" id="UP001595805">
    <property type="component" value="Unassembled WGS sequence"/>
</dbReference>
<reference evidence="4" key="1">
    <citation type="journal article" date="2019" name="Int. J. Syst. Evol. Microbiol.">
        <title>The Global Catalogue of Microorganisms (GCM) 10K type strain sequencing project: providing services to taxonomists for standard genome sequencing and annotation.</title>
        <authorList>
            <consortium name="The Broad Institute Genomics Platform"/>
            <consortium name="The Broad Institute Genome Sequencing Center for Infectious Disease"/>
            <person name="Wu L."/>
            <person name="Ma J."/>
        </authorList>
    </citation>
    <scope>NUCLEOTIDE SEQUENCE [LARGE SCALE GENOMIC DNA]</scope>
    <source>
        <strain evidence="4">CCUG 60523</strain>
    </source>
</reference>
<evidence type="ECO:0000313" key="3">
    <source>
        <dbReference type="EMBL" id="MFC3879393.1"/>
    </source>
</evidence>
<proteinExistence type="predicted"/>
<feature type="domain" description="Aminotransferase class V" evidence="2">
    <location>
        <begin position="66"/>
        <end position="404"/>
    </location>
</feature>
<protein>
    <submittedName>
        <fullName evidence="3">Aminotransferase class V-fold PLP-dependent enzyme</fullName>
    </submittedName>
</protein>
<dbReference type="SUPFAM" id="SSF53383">
    <property type="entry name" value="PLP-dependent transferases"/>
    <property type="match status" value="1"/>
</dbReference>
<dbReference type="PANTHER" id="PTHR43092:SF6">
    <property type="entry name" value="BLR1280 PROTEIN"/>
    <property type="match status" value="1"/>
</dbReference>
<dbReference type="EMBL" id="JBHRZS010000006">
    <property type="protein sequence ID" value="MFC3879393.1"/>
    <property type="molecule type" value="Genomic_DNA"/>
</dbReference>
<evidence type="ECO:0000259" key="2">
    <source>
        <dbReference type="Pfam" id="PF00266"/>
    </source>
</evidence>
<dbReference type="RefSeq" id="WP_377903779.1">
    <property type="nucleotide sequence ID" value="NZ_JBHRZS010000006.1"/>
</dbReference>
<keyword evidence="1" id="KW-0663">Pyridoxal phosphate</keyword>
<dbReference type="Gene3D" id="3.90.1150.10">
    <property type="entry name" value="Aspartate Aminotransferase, domain 1"/>
    <property type="match status" value="1"/>
</dbReference>
<keyword evidence="3" id="KW-0032">Aminotransferase</keyword>
<dbReference type="Pfam" id="PF00266">
    <property type="entry name" value="Aminotran_5"/>
    <property type="match status" value="1"/>
</dbReference>
<accession>A0ABV8AN88</accession>
<dbReference type="InterPro" id="IPR015421">
    <property type="entry name" value="PyrdxlP-dep_Trfase_major"/>
</dbReference>
<evidence type="ECO:0000256" key="1">
    <source>
        <dbReference type="ARBA" id="ARBA00022898"/>
    </source>
</evidence>
<evidence type="ECO:0000313" key="4">
    <source>
        <dbReference type="Proteomes" id="UP001595805"/>
    </source>
</evidence>
<dbReference type="PANTHER" id="PTHR43092">
    <property type="entry name" value="L-CYSTEINE DESULFHYDRASE"/>
    <property type="match status" value="1"/>
</dbReference>
<dbReference type="InterPro" id="IPR015424">
    <property type="entry name" value="PyrdxlP-dep_Trfase"/>
</dbReference>
<dbReference type="InterPro" id="IPR000192">
    <property type="entry name" value="Aminotrans_V_dom"/>
</dbReference>
<dbReference type="Gene3D" id="3.40.640.10">
    <property type="entry name" value="Type I PLP-dependent aspartate aminotransferase-like (Major domain)"/>
    <property type="match status" value="1"/>
</dbReference>
<comment type="caution">
    <text evidence="3">The sequence shown here is derived from an EMBL/GenBank/DDBJ whole genome shotgun (WGS) entry which is preliminary data.</text>
</comment>
<dbReference type="GO" id="GO:0008483">
    <property type="term" value="F:transaminase activity"/>
    <property type="evidence" value="ECO:0007669"/>
    <property type="project" value="UniProtKB-KW"/>
</dbReference>
<organism evidence="3 4">
    <name type="scientific">Algoriphagus namhaensis</name>
    <dbReference type="NCBI Taxonomy" id="915353"/>
    <lineage>
        <taxon>Bacteria</taxon>
        <taxon>Pseudomonadati</taxon>
        <taxon>Bacteroidota</taxon>
        <taxon>Cytophagia</taxon>
        <taxon>Cytophagales</taxon>
        <taxon>Cyclobacteriaceae</taxon>
        <taxon>Algoriphagus</taxon>
    </lineage>
</organism>
<name>A0ABV8AN88_9BACT</name>
<sequence length="416" mass="46325">MVGSLSLAALPMGVNSFTSRDSRLTLNDLLSGGSADDEKYWNTLAKKYYNVSPDFINLENGFFGIQPKPVLAAYESYVEQVNQEGALFARREYPNKAAAAREKLADFLQVSTDELLITRNATEALNIAIQGYPWKPGDEVIVNQLDYYSMIETFQMLESRGILTVKTFEIPLLPQSPEQILEIYQNEVSPKTRVILLTQVSNITGLIIPVKEITAWAKSRGIDTILDSAHALGHIPFNLREMDSDFVGMNLHKWMGNPIGAGVLFVKKNRIPELKSFYGDKATQNESISRLAHVGTTPFGVTLSIPNAIDFHQSVGIERISKRMHYLKELWINQVQNQQNLEILTPTEPTMSCGIASFRIKGKSGKEVENQLLDEHGIFTVARILGEEGCIRVTPGLYTKASDMEKLANALIKISG</sequence>
<keyword evidence="3" id="KW-0808">Transferase</keyword>
<gene>
    <name evidence="3" type="ORF">ACFOSV_04375</name>
</gene>
<dbReference type="InterPro" id="IPR015422">
    <property type="entry name" value="PyrdxlP-dep_Trfase_small"/>
</dbReference>
<keyword evidence="4" id="KW-1185">Reference proteome</keyword>